<proteinExistence type="predicted"/>
<dbReference type="InterPro" id="IPR020846">
    <property type="entry name" value="MFS_dom"/>
</dbReference>
<keyword evidence="4 6" id="KW-1133">Transmembrane helix</keyword>
<sequence>MPEAPEAQHRRAVMLLSVAAFASAAAARLCDPMLPDLARSFTASPTAVASVISSFAIAYGLTQAMFGPLGDRLGKYRLIALTTLLSTLGALGSAIAWSLDALVVSRVLLGATAAGIIPLSMAWIGDTVPYEQRQATLARFLGGQILGAIGGQFIGGVFTDTLGWRWAFAFLAGLYLIIGAVVLLESRANPSTHHRHADTPRQGILGQAAQVFAQPWARVILSIVFLEGMLVFGALAFVPSYLHEHFGLSLTMAGAAMAFFGLGGLSYILAARHFVRLLGEVGLATGGGILIALGWAMLAWGTTWLWALPASYFVGLGFYMLHNTLQTNATQMAPAVRGTAVSLFASSFFLGQSLGVTLAAHILAASGILPMLLIAAIGTPLVGGTLAWLLSRHHRIHSA</sequence>
<organism evidence="8">
    <name type="scientific">Dechloromonas aromatica (strain RCB)</name>
    <dbReference type="NCBI Taxonomy" id="159087"/>
    <lineage>
        <taxon>Bacteria</taxon>
        <taxon>Pseudomonadati</taxon>
        <taxon>Pseudomonadota</taxon>
        <taxon>Betaproteobacteria</taxon>
        <taxon>Rhodocyclales</taxon>
        <taxon>Azonexaceae</taxon>
        <taxon>Dechloromonas</taxon>
    </lineage>
</organism>
<evidence type="ECO:0000259" key="7">
    <source>
        <dbReference type="PROSITE" id="PS50850"/>
    </source>
</evidence>
<dbReference type="eggNOG" id="COG2814">
    <property type="taxonomic scope" value="Bacteria"/>
</dbReference>
<evidence type="ECO:0000256" key="3">
    <source>
        <dbReference type="ARBA" id="ARBA00022692"/>
    </source>
</evidence>
<evidence type="ECO:0000256" key="5">
    <source>
        <dbReference type="ARBA" id="ARBA00023136"/>
    </source>
</evidence>
<feature type="transmembrane region" description="Helical" evidence="6">
    <location>
        <begin position="219"/>
        <end position="242"/>
    </location>
</feature>
<keyword evidence="5 6" id="KW-0472">Membrane</keyword>
<evidence type="ECO:0000256" key="4">
    <source>
        <dbReference type="ARBA" id="ARBA00022989"/>
    </source>
</evidence>
<evidence type="ECO:0000256" key="6">
    <source>
        <dbReference type="SAM" id="Phobius"/>
    </source>
</evidence>
<dbReference type="InterPro" id="IPR050189">
    <property type="entry name" value="MFS_Efflux_Transporters"/>
</dbReference>
<protein>
    <submittedName>
        <fullName evidence="8">Major facilitator superfamily MFS_1</fullName>
    </submittedName>
</protein>
<dbReference type="HOGENOM" id="CLU_001265_61_5_4"/>
<dbReference type="InterPro" id="IPR036259">
    <property type="entry name" value="MFS_trans_sf"/>
</dbReference>
<feature type="transmembrane region" description="Helical" evidence="6">
    <location>
        <begin position="304"/>
        <end position="321"/>
    </location>
</feature>
<accession>Q47H29</accession>
<dbReference type="PANTHER" id="PTHR43124:SF3">
    <property type="entry name" value="CHLORAMPHENICOL EFFLUX PUMP RV0191"/>
    <property type="match status" value="1"/>
</dbReference>
<keyword evidence="2" id="KW-1003">Cell membrane</keyword>
<dbReference type="CDD" id="cd17324">
    <property type="entry name" value="MFS_NepI_like"/>
    <property type="match status" value="1"/>
</dbReference>
<dbReference type="STRING" id="159087.Daro_1096"/>
<dbReference type="PROSITE" id="PS50850">
    <property type="entry name" value="MFS"/>
    <property type="match status" value="1"/>
</dbReference>
<evidence type="ECO:0000256" key="2">
    <source>
        <dbReference type="ARBA" id="ARBA00022475"/>
    </source>
</evidence>
<dbReference type="GO" id="GO:0005886">
    <property type="term" value="C:plasma membrane"/>
    <property type="evidence" value="ECO:0007669"/>
    <property type="project" value="UniProtKB-SubCell"/>
</dbReference>
<feature type="domain" description="Major facilitator superfamily (MFS) profile" evidence="7">
    <location>
        <begin position="12"/>
        <end position="395"/>
    </location>
</feature>
<dbReference type="OrthoDB" id="9814303at2"/>
<dbReference type="KEGG" id="dar:Daro_1096"/>
<evidence type="ECO:0000256" key="1">
    <source>
        <dbReference type="ARBA" id="ARBA00004651"/>
    </source>
</evidence>
<feature type="transmembrane region" description="Helical" evidence="6">
    <location>
        <begin position="103"/>
        <end position="125"/>
    </location>
</feature>
<feature type="transmembrane region" description="Helical" evidence="6">
    <location>
        <begin position="248"/>
        <end position="270"/>
    </location>
</feature>
<feature type="transmembrane region" description="Helical" evidence="6">
    <location>
        <begin position="42"/>
        <end position="66"/>
    </location>
</feature>
<feature type="transmembrane region" description="Helical" evidence="6">
    <location>
        <begin position="341"/>
        <end position="362"/>
    </location>
</feature>
<dbReference type="Gene3D" id="1.20.1250.20">
    <property type="entry name" value="MFS general substrate transporter like domains"/>
    <property type="match status" value="1"/>
</dbReference>
<feature type="transmembrane region" description="Helical" evidence="6">
    <location>
        <begin position="78"/>
        <end position="97"/>
    </location>
</feature>
<dbReference type="AlphaFoldDB" id="Q47H29"/>
<dbReference type="PANTHER" id="PTHR43124">
    <property type="entry name" value="PURINE EFFLUX PUMP PBUE"/>
    <property type="match status" value="1"/>
</dbReference>
<evidence type="ECO:0000313" key="8">
    <source>
        <dbReference type="EMBL" id="AAZ45852.1"/>
    </source>
</evidence>
<dbReference type="SUPFAM" id="SSF103473">
    <property type="entry name" value="MFS general substrate transporter"/>
    <property type="match status" value="1"/>
</dbReference>
<comment type="subcellular location">
    <subcellularLocation>
        <location evidence="1">Cell membrane</location>
        <topology evidence="1">Multi-pass membrane protein</topology>
    </subcellularLocation>
</comment>
<feature type="transmembrane region" description="Helical" evidence="6">
    <location>
        <begin position="368"/>
        <end position="390"/>
    </location>
</feature>
<name>Q47H29_DECAR</name>
<feature type="transmembrane region" description="Helical" evidence="6">
    <location>
        <begin position="164"/>
        <end position="184"/>
    </location>
</feature>
<dbReference type="InterPro" id="IPR011701">
    <property type="entry name" value="MFS"/>
</dbReference>
<dbReference type="GO" id="GO:0022857">
    <property type="term" value="F:transmembrane transporter activity"/>
    <property type="evidence" value="ECO:0007669"/>
    <property type="project" value="InterPro"/>
</dbReference>
<dbReference type="Pfam" id="PF07690">
    <property type="entry name" value="MFS_1"/>
    <property type="match status" value="1"/>
</dbReference>
<keyword evidence="3 6" id="KW-0812">Transmembrane</keyword>
<feature type="transmembrane region" description="Helical" evidence="6">
    <location>
        <begin position="137"/>
        <end position="158"/>
    </location>
</feature>
<reference evidence="8" key="1">
    <citation type="submission" date="2005-08" db="EMBL/GenBank/DDBJ databases">
        <title>Complete sequence of Dechloromonas aromatica RCB.</title>
        <authorList>
            <person name="Salinero K.K."/>
            <person name="Copeland A."/>
            <person name="Lucas S."/>
            <person name="Lapidus A."/>
            <person name="Barry K."/>
            <person name="Detter J.C."/>
            <person name="Glavina T."/>
            <person name="Hammon N."/>
            <person name="Israni S."/>
            <person name="Pitluck S."/>
            <person name="Di Bartolo G."/>
            <person name="Trong S."/>
            <person name="Schmutz J."/>
            <person name="Larimer F."/>
            <person name="Land M."/>
            <person name="Ivanova N."/>
            <person name="Richardson P."/>
        </authorList>
    </citation>
    <scope>NUCLEOTIDE SEQUENCE</scope>
    <source>
        <strain evidence="8">RCB</strain>
    </source>
</reference>
<gene>
    <name evidence="8" type="ordered locus">Daro_1096</name>
</gene>
<dbReference type="EMBL" id="CP000089">
    <property type="protein sequence ID" value="AAZ45852.1"/>
    <property type="molecule type" value="Genomic_DNA"/>
</dbReference>
<feature type="transmembrane region" description="Helical" evidence="6">
    <location>
        <begin position="277"/>
        <end position="298"/>
    </location>
</feature>